<feature type="transmembrane region" description="Helical" evidence="1">
    <location>
        <begin position="55"/>
        <end position="74"/>
    </location>
</feature>
<name>A0A372IP55_9BACT</name>
<organism evidence="2 3">
    <name type="scientific">Paracidobacterium acidisoli</name>
    <dbReference type="NCBI Taxonomy" id="2303751"/>
    <lineage>
        <taxon>Bacteria</taxon>
        <taxon>Pseudomonadati</taxon>
        <taxon>Acidobacteriota</taxon>
        <taxon>Terriglobia</taxon>
        <taxon>Terriglobales</taxon>
        <taxon>Acidobacteriaceae</taxon>
        <taxon>Paracidobacterium</taxon>
    </lineage>
</organism>
<proteinExistence type="predicted"/>
<accession>A0A372IP55</accession>
<dbReference type="Proteomes" id="UP000264702">
    <property type="component" value="Unassembled WGS sequence"/>
</dbReference>
<reference evidence="2 3" key="1">
    <citation type="submission" date="2018-08" db="EMBL/GenBank/DDBJ databases">
        <title>Acidipila sp. 4G-K13, an acidobacterium isolated from forest soil.</title>
        <authorList>
            <person name="Gao Z.-H."/>
            <person name="Qiu L.-H."/>
        </authorList>
    </citation>
    <scope>NUCLEOTIDE SEQUENCE [LARGE SCALE GENOMIC DNA]</scope>
    <source>
        <strain evidence="2 3">4G-K13</strain>
    </source>
</reference>
<dbReference type="OrthoDB" id="10003668at2"/>
<evidence type="ECO:0000313" key="2">
    <source>
        <dbReference type="EMBL" id="RFU16685.1"/>
    </source>
</evidence>
<keyword evidence="3" id="KW-1185">Reference proteome</keyword>
<comment type="caution">
    <text evidence="2">The sequence shown here is derived from an EMBL/GenBank/DDBJ whole genome shotgun (WGS) entry which is preliminary data.</text>
</comment>
<keyword evidence="1" id="KW-0812">Transmembrane</keyword>
<protein>
    <submittedName>
        <fullName evidence="2">Uncharacterized protein</fullName>
    </submittedName>
</protein>
<feature type="transmembrane region" description="Helical" evidence="1">
    <location>
        <begin position="81"/>
        <end position="99"/>
    </location>
</feature>
<gene>
    <name evidence="2" type="ORF">D0Y96_07955</name>
</gene>
<dbReference type="AlphaFoldDB" id="A0A372IP55"/>
<feature type="transmembrane region" description="Helical" evidence="1">
    <location>
        <begin position="111"/>
        <end position="136"/>
    </location>
</feature>
<sequence>MNSTPQNSTREEQETLRVFWGRFAFSIGLLWGTWNLTSMPVTIAAAGGNLPRPEVFALLVCALSVFPASTLAFWHRRVASLWLVVAGIVTAAGIVATWHQLSTVPGGDISYIANSLAFAFPLALGFFGLTTDLMGWPRLLPRKRPKP</sequence>
<dbReference type="EMBL" id="QVQT01000003">
    <property type="protein sequence ID" value="RFU16685.1"/>
    <property type="molecule type" value="Genomic_DNA"/>
</dbReference>
<evidence type="ECO:0000313" key="3">
    <source>
        <dbReference type="Proteomes" id="UP000264702"/>
    </source>
</evidence>
<keyword evidence="1" id="KW-0472">Membrane</keyword>
<evidence type="ECO:0000256" key="1">
    <source>
        <dbReference type="SAM" id="Phobius"/>
    </source>
</evidence>
<keyword evidence="1" id="KW-1133">Transmembrane helix</keyword>
<dbReference type="RefSeq" id="WP_117298855.1">
    <property type="nucleotide sequence ID" value="NZ_QVQT02000003.1"/>
</dbReference>
<feature type="transmembrane region" description="Helical" evidence="1">
    <location>
        <begin position="20"/>
        <end position="43"/>
    </location>
</feature>